<dbReference type="Proteomes" id="UP000186804">
    <property type="component" value="Unassembled WGS sequence"/>
</dbReference>
<feature type="disulfide bond" evidence="6">
    <location>
        <begin position="180"/>
        <end position="185"/>
    </location>
</feature>
<keyword evidence="6" id="KW-1015">Disulfide bond</keyword>
<dbReference type="InterPro" id="IPR001461">
    <property type="entry name" value="Aspartic_peptidase_A1"/>
</dbReference>
<evidence type="ECO:0000256" key="3">
    <source>
        <dbReference type="ARBA" id="ARBA00022750"/>
    </source>
</evidence>
<dbReference type="GO" id="GO:0006508">
    <property type="term" value="P:proteolysis"/>
    <property type="evidence" value="ECO:0007669"/>
    <property type="project" value="UniProtKB-KW"/>
</dbReference>
<evidence type="ECO:0000313" key="8">
    <source>
        <dbReference type="EMBL" id="OII76857.1"/>
    </source>
</evidence>
<reference evidence="8 9" key="1">
    <citation type="submission" date="2016-10" db="EMBL/GenBank/DDBJ databases">
        <title>Reductive evolution of mitochondrial metabolism and differential evolution of invasion-related proteins in Cryptosporidium.</title>
        <authorList>
            <person name="Liu S."/>
            <person name="Roellig D.M."/>
            <person name="Guo Y."/>
            <person name="Li N."/>
            <person name="Frace M.A."/>
            <person name="Tang K."/>
            <person name="Zhang L."/>
            <person name="Feng Y."/>
            <person name="Xiao L."/>
        </authorList>
    </citation>
    <scope>NUCLEOTIDE SEQUENCE [LARGE SCALE GENOMIC DNA]</scope>
    <source>
        <strain evidence="8">30847</strain>
    </source>
</reference>
<keyword evidence="3" id="KW-0064">Aspartyl protease</keyword>
<dbReference type="GeneID" id="92366616"/>
<dbReference type="Pfam" id="PF00026">
    <property type="entry name" value="Asp"/>
    <property type="match status" value="2"/>
</dbReference>
<feature type="active site" evidence="5">
    <location>
        <position position="167"/>
    </location>
</feature>
<keyword evidence="2 8" id="KW-0645">Protease</keyword>
<feature type="active site" evidence="5">
    <location>
        <position position="411"/>
    </location>
</feature>
<keyword evidence="4" id="KW-0378">Hydrolase</keyword>
<comment type="caution">
    <text evidence="8">The sequence shown here is derived from an EMBL/GenBank/DDBJ whole genome shotgun (WGS) entry which is preliminary data.</text>
</comment>
<protein>
    <submittedName>
        <fullName evidence="8">Aspartyl protease family protein</fullName>
    </submittedName>
</protein>
<feature type="domain" description="Peptidase A1" evidence="7">
    <location>
        <begin position="149"/>
        <end position="525"/>
    </location>
</feature>
<evidence type="ECO:0000313" key="9">
    <source>
        <dbReference type="Proteomes" id="UP000186804"/>
    </source>
</evidence>
<dbReference type="AlphaFoldDB" id="A0A1J4MRH6"/>
<sequence>MVSYFYFYKIKNIHNSCFLSDENILIKRPHIYLCNVLKYNISDICFSFIEHNNYIDLNKSDDEVSDFISESLSEDILEDIELPKISIDNFPFKSNKGEILKPKLNRYNVEFEIVEVANISSVNETLSSEYPLYKTNTIIPIFEIKNSLFVGRIGIGTPPQYFWPIIDTGSSNLWIIGDNCNQPSCQKVRRYLPFTSSTFRRFEPSRKLSVMFGTGKIYGRLAYEDIIFGDFKLKNQIFGMVEEEKNTESIDIFDTILFEGIIGLGFSHMSATPNLQPPLMERLEEEGVINQNIFAFYINDYRLKPLVSELDALSNPSALLLLGGVDERLYNKPLRMLPVVREHYWEVELISLYIGDTKYCCDYGSLAYEWQKDQDEYLFKKYGLYEDLSMDHFMGNKTKDKNSMTGYVIFDSGTSLFTLPNYEYHHFVKKYPPFGDCSQLHLDGKKLSSKLYDYFPSITYEFINNTKVAITPEIYLIPDENGKCKPGFMQIDIPGEYGHAYILGSLFMRSYFTVYAKNIPNIGSAVGIAKAIHNKETRKYIFSRLASQNQTFVIPDDDEVEEYWIKRNGRLAETWKFEDILNFFE</sequence>
<dbReference type="Gene3D" id="2.40.70.10">
    <property type="entry name" value="Acid Proteases"/>
    <property type="match status" value="2"/>
</dbReference>
<comment type="similarity">
    <text evidence="1">Belongs to the peptidase A1 family.</text>
</comment>
<evidence type="ECO:0000256" key="6">
    <source>
        <dbReference type="PIRSR" id="PIRSR601461-2"/>
    </source>
</evidence>
<evidence type="ECO:0000256" key="2">
    <source>
        <dbReference type="ARBA" id="ARBA00022670"/>
    </source>
</evidence>
<dbReference type="GO" id="GO:0004190">
    <property type="term" value="F:aspartic-type endopeptidase activity"/>
    <property type="evidence" value="ECO:0007669"/>
    <property type="project" value="UniProtKB-KW"/>
</dbReference>
<dbReference type="InterPro" id="IPR034164">
    <property type="entry name" value="Pepsin-like_dom"/>
</dbReference>
<dbReference type="PRINTS" id="PR00792">
    <property type="entry name" value="PEPSIN"/>
</dbReference>
<organism evidence="8 9">
    <name type="scientific">Cryptosporidium andersoni</name>
    <dbReference type="NCBI Taxonomy" id="117008"/>
    <lineage>
        <taxon>Eukaryota</taxon>
        <taxon>Sar</taxon>
        <taxon>Alveolata</taxon>
        <taxon>Apicomplexa</taxon>
        <taxon>Conoidasida</taxon>
        <taxon>Coccidia</taxon>
        <taxon>Eucoccidiorida</taxon>
        <taxon>Eimeriorina</taxon>
        <taxon>Cryptosporidiidae</taxon>
        <taxon>Cryptosporidium</taxon>
    </lineage>
</organism>
<dbReference type="VEuPathDB" id="CryptoDB:cand_024320"/>
<proteinExistence type="inferred from homology"/>
<evidence type="ECO:0000256" key="1">
    <source>
        <dbReference type="ARBA" id="ARBA00007447"/>
    </source>
</evidence>
<dbReference type="SUPFAM" id="SSF50630">
    <property type="entry name" value="Acid proteases"/>
    <property type="match status" value="1"/>
</dbReference>
<dbReference type="CDD" id="cd05471">
    <property type="entry name" value="pepsin_like"/>
    <property type="match status" value="1"/>
</dbReference>
<dbReference type="PANTHER" id="PTHR47966:SF51">
    <property type="entry name" value="BETA-SITE APP-CLEAVING ENZYME, ISOFORM A-RELATED"/>
    <property type="match status" value="1"/>
</dbReference>
<name>A0A1J4MRH6_9CRYT</name>
<dbReference type="PROSITE" id="PS51767">
    <property type="entry name" value="PEPTIDASE_A1"/>
    <property type="match status" value="1"/>
</dbReference>
<gene>
    <name evidence="8" type="ORF">cand_024320</name>
</gene>
<dbReference type="InterPro" id="IPR021109">
    <property type="entry name" value="Peptidase_aspartic_dom_sf"/>
</dbReference>
<keyword evidence="9" id="KW-1185">Reference proteome</keyword>
<dbReference type="RefSeq" id="XP_067068703.1">
    <property type="nucleotide sequence ID" value="XM_067212662.1"/>
</dbReference>
<evidence type="ECO:0000256" key="4">
    <source>
        <dbReference type="ARBA" id="ARBA00022801"/>
    </source>
</evidence>
<evidence type="ECO:0000256" key="5">
    <source>
        <dbReference type="PIRSR" id="PIRSR601461-1"/>
    </source>
</evidence>
<dbReference type="EMBL" id="LRBS01000049">
    <property type="protein sequence ID" value="OII76857.1"/>
    <property type="molecule type" value="Genomic_DNA"/>
</dbReference>
<dbReference type="PANTHER" id="PTHR47966">
    <property type="entry name" value="BETA-SITE APP-CLEAVING ENZYME, ISOFORM A-RELATED"/>
    <property type="match status" value="1"/>
</dbReference>
<accession>A0A1J4MRH6</accession>
<dbReference type="OrthoDB" id="771136at2759"/>
<evidence type="ECO:0000259" key="7">
    <source>
        <dbReference type="PROSITE" id="PS51767"/>
    </source>
</evidence>
<dbReference type="InterPro" id="IPR033121">
    <property type="entry name" value="PEPTIDASE_A1"/>
</dbReference>